<evidence type="ECO:0000256" key="2">
    <source>
        <dbReference type="ARBA" id="ARBA00009298"/>
    </source>
</evidence>
<dbReference type="PANTHER" id="PTHR33778">
    <property type="entry name" value="PROTEIN MGTC"/>
    <property type="match status" value="1"/>
</dbReference>
<keyword evidence="6 7" id="KW-0472">Membrane</keyword>
<keyword evidence="10" id="KW-1185">Reference proteome</keyword>
<evidence type="ECO:0000313" key="10">
    <source>
        <dbReference type="Proteomes" id="UP001058016"/>
    </source>
</evidence>
<dbReference type="EMBL" id="CP071249">
    <property type="protein sequence ID" value="UUF06697.1"/>
    <property type="molecule type" value="Genomic_DNA"/>
</dbReference>
<feature type="transmembrane region" description="Helical" evidence="7">
    <location>
        <begin position="100"/>
        <end position="119"/>
    </location>
</feature>
<evidence type="ECO:0000259" key="8">
    <source>
        <dbReference type="Pfam" id="PF02308"/>
    </source>
</evidence>
<evidence type="ECO:0000256" key="5">
    <source>
        <dbReference type="ARBA" id="ARBA00022989"/>
    </source>
</evidence>
<feature type="transmembrane region" description="Helical" evidence="7">
    <location>
        <begin position="71"/>
        <end position="88"/>
    </location>
</feature>
<evidence type="ECO:0000256" key="6">
    <source>
        <dbReference type="ARBA" id="ARBA00023136"/>
    </source>
</evidence>
<evidence type="ECO:0000256" key="1">
    <source>
        <dbReference type="ARBA" id="ARBA00004651"/>
    </source>
</evidence>
<reference evidence="9 10" key="1">
    <citation type="submission" date="2021-03" db="EMBL/GenBank/DDBJ databases">
        <title>Comparative Genomics and Metabolomics in the genus Turicibacter.</title>
        <authorList>
            <person name="Maki J."/>
            <person name="Looft T."/>
        </authorList>
    </citation>
    <scope>NUCLEOTIDE SEQUENCE [LARGE SCALE GENOMIC DNA]</scope>
    <source>
        <strain evidence="9 10">MMM721</strain>
    </source>
</reference>
<sequence length="228" mass="24993">MNYQLLINITFRTLLAMFIGGLIGWERESTHRPAGLRTHMLVAVGSCVIMQLGSFNATHIGAEFNVDPSRLGAQVISGIGFLGAGTIMKEGTTIKGLTTAASLWVVACLGLAVGSGAYAISVIGFVSVILTLTIFEHASTFIPFGKYRRFSINLQCHHLNETLQHLNATAKKYHAHILDLELLGLHDDITEISFNFSTKKLHKTLDATTLFNDINQNEQIVSVKMTEY</sequence>
<dbReference type="RefSeq" id="WP_212725642.1">
    <property type="nucleotide sequence ID" value="NZ_CP071249.1"/>
</dbReference>
<feature type="domain" description="MgtC/SapB/SrpB/YhiD N-terminal" evidence="8">
    <location>
        <begin position="14"/>
        <end position="138"/>
    </location>
</feature>
<keyword evidence="4 7" id="KW-0812">Transmembrane</keyword>
<comment type="similarity">
    <text evidence="2">Belongs to the MgtC/SapB family.</text>
</comment>
<dbReference type="Pfam" id="PF02308">
    <property type="entry name" value="MgtC"/>
    <property type="match status" value="1"/>
</dbReference>
<evidence type="ECO:0000256" key="3">
    <source>
        <dbReference type="ARBA" id="ARBA00022475"/>
    </source>
</evidence>
<keyword evidence="5 7" id="KW-1133">Transmembrane helix</keyword>
<dbReference type="PANTHER" id="PTHR33778:SF1">
    <property type="entry name" value="MAGNESIUM TRANSPORTER YHID-RELATED"/>
    <property type="match status" value="1"/>
</dbReference>
<evidence type="ECO:0000256" key="4">
    <source>
        <dbReference type="ARBA" id="ARBA00022692"/>
    </source>
</evidence>
<keyword evidence="3" id="KW-1003">Cell membrane</keyword>
<organism evidence="9 10">
    <name type="scientific">Turicibacter bilis</name>
    <dbReference type="NCBI Taxonomy" id="2735723"/>
    <lineage>
        <taxon>Bacteria</taxon>
        <taxon>Bacillati</taxon>
        <taxon>Bacillota</taxon>
        <taxon>Erysipelotrichia</taxon>
        <taxon>Erysipelotrichales</taxon>
        <taxon>Turicibacteraceae</taxon>
        <taxon>Turicibacter</taxon>
    </lineage>
</organism>
<gene>
    <name evidence="9" type="ORF">J0J69_03705</name>
</gene>
<name>A0ABY5JMC2_9FIRM</name>
<comment type="subcellular location">
    <subcellularLocation>
        <location evidence="1">Cell membrane</location>
        <topology evidence="1">Multi-pass membrane protein</topology>
    </subcellularLocation>
</comment>
<accession>A0ABY5JMC2</accession>
<dbReference type="Proteomes" id="UP001058016">
    <property type="component" value="Chromosome"/>
</dbReference>
<protein>
    <submittedName>
        <fullName evidence="9">MgtC/SapB family protein</fullName>
    </submittedName>
</protein>
<dbReference type="PRINTS" id="PR01837">
    <property type="entry name" value="MGTCSAPBPROT"/>
</dbReference>
<evidence type="ECO:0000313" key="9">
    <source>
        <dbReference type="EMBL" id="UUF06697.1"/>
    </source>
</evidence>
<proteinExistence type="inferred from homology"/>
<dbReference type="InterPro" id="IPR003416">
    <property type="entry name" value="MgtC/SapB/SrpB/YhiD_fam"/>
</dbReference>
<feature type="transmembrane region" description="Helical" evidence="7">
    <location>
        <begin position="38"/>
        <end position="59"/>
    </location>
</feature>
<evidence type="ECO:0000256" key="7">
    <source>
        <dbReference type="SAM" id="Phobius"/>
    </source>
</evidence>
<dbReference type="InterPro" id="IPR049177">
    <property type="entry name" value="MgtC_SapB_SrpB_YhiD_N"/>
</dbReference>
<feature type="transmembrane region" description="Helical" evidence="7">
    <location>
        <begin position="6"/>
        <end position="26"/>
    </location>
</feature>